<keyword evidence="4" id="KW-1185">Reference proteome</keyword>
<dbReference type="InterPro" id="IPR018968">
    <property type="entry name" value="Phasin"/>
</dbReference>
<dbReference type="EMBL" id="JABFUC010000009">
    <property type="protein sequence ID" value="MCG6658469.1"/>
    <property type="molecule type" value="Genomic_DNA"/>
</dbReference>
<organism evidence="3 4">
    <name type="scientific">Billgrantia campisalis</name>
    <dbReference type="NCBI Taxonomy" id="74661"/>
    <lineage>
        <taxon>Bacteria</taxon>
        <taxon>Pseudomonadati</taxon>
        <taxon>Pseudomonadota</taxon>
        <taxon>Gammaproteobacteria</taxon>
        <taxon>Oceanospirillales</taxon>
        <taxon>Halomonadaceae</taxon>
        <taxon>Billgrantia</taxon>
    </lineage>
</organism>
<feature type="domain" description="Phasin" evidence="2">
    <location>
        <begin position="20"/>
        <end position="109"/>
    </location>
</feature>
<comment type="caution">
    <text evidence="3">The sequence shown here is derived from an EMBL/GenBank/DDBJ whole genome shotgun (WGS) entry which is preliminary data.</text>
</comment>
<name>A0ABS9PAF9_9GAMM</name>
<dbReference type="Pfam" id="PF09361">
    <property type="entry name" value="Phasin_2"/>
    <property type="match status" value="1"/>
</dbReference>
<protein>
    <submittedName>
        <fullName evidence="3">Phasin family protein</fullName>
    </submittedName>
</protein>
<accession>A0ABS9PAF9</accession>
<feature type="region of interest" description="Disordered" evidence="1">
    <location>
        <begin position="107"/>
        <end position="135"/>
    </location>
</feature>
<evidence type="ECO:0000259" key="2">
    <source>
        <dbReference type="Pfam" id="PF09361"/>
    </source>
</evidence>
<reference evidence="3 4" key="1">
    <citation type="submission" date="2020-05" db="EMBL/GenBank/DDBJ databases">
        <title>Comparative genomic analysis of denitrifying bacteria from Halomonas genus.</title>
        <authorList>
            <person name="Wang L."/>
            <person name="Shao Z."/>
        </authorList>
    </citation>
    <scope>NUCLEOTIDE SEQUENCE [LARGE SCALE GENOMIC DNA]</scope>
    <source>
        <strain evidence="3 4">A4</strain>
    </source>
</reference>
<sequence>MQTVDTKQYTEQLESLFIGPARAYAALTVDYSEKLINAQLEAGKSWADANLAQLRSLLTVKSAEDLRIYMEGQQNVAKELAERLKRDADKVVALQQDFVQQSQKLTEESVQKGQKLAESGVKQVTESASKAAKRA</sequence>
<evidence type="ECO:0000313" key="3">
    <source>
        <dbReference type="EMBL" id="MCG6658469.1"/>
    </source>
</evidence>
<dbReference type="RefSeq" id="WP_238977618.1">
    <property type="nucleotide sequence ID" value="NZ_JABFUC010000009.1"/>
</dbReference>
<gene>
    <name evidence="3" type="ORF">HOP52_11965</name>
</gene>
<proteinExistence type="predicted"/>
<evidence type="ECO:0000256" key="1">
    <source>
        <dbReference type="SAM" id="MobiDB-lite"/>
    </source>
</evidence>
<evidence type="ECO:0000313" key="4">
    <source>
        <dbReference type="Proteomes" id="UP000814385"/>
    </source>
</evidence>
<dbReference type="Proteomes" id="UP000814385">
    <property type="component" value="Unassembled WGS sequence"/>
</dbReference>